<dbReference type="PRINTS" id="PR00452">
    <property type="entry name" value="SH3DOMAIN"/>
</dbReference>
<dbReference type="InterPro" id="IPR036028">
    <property type="entry name" value="SH3-like_dom_sf"/>
</dbReference>
<dbReference type="AlphaFoldDB" id="A0AAE0RKF5"/>
<feature type="domain" description="SH3" evidence="5">
    <location>
        <begin position="109"/>
        <end position="168"/>
    </location>
</feature>
<evidence type="ECO:0000313" key="7">
    <source>
        <dbReference type="Proteomes" id="UP001274896"/>
    </source>
</evidence>
<evidence type="ECO:0000256" key="4">
    <source>
        <dbReference type="PROSITE-ProRule" id="PRU00192"/>
    </source>
</evidence>
<dbReference type="Gene3D" id="1.25.40.180">
    <property type="match status" value="1"/>
</dbReference>
<dbReference type="PROSITE" id="PS50002">
    <property type="entry name" value="SH3"/>
    <property type="match status" value="2"/>
</dbReference>
<organism evidence="6 7">
    <name type="scientific">Hemibagrus guttatus</name>
    <dbReference type="NCBI Taxonomy" id="175788"/>
    <lineage>
        <taxon>Eukaryota</taxon>
        <taxon>Metazoa</taxon>
        <taxon>Chordata</taxon>
        <taxon>Craniata</taxon>
        <taxon>Vertebrata</taxon>
        <taxon>Euteleostomi</taxon>
        <taxon>Actinopterygii</taxon>
        <taxon>Neopterygii</taxon>
        <taxon>Teleostei</taxon>
        <taxon>Ostariophysi</taxon>
        <taxon>Siluriformes</taxon>
        <taxon>Bagridae</taxon>
        <taxon>Hemibagrus</taxon>
    </lineage>
</organism>
<dbReference type="FunFam" id="2.30.30.40:FF:000067">
    <property type="entry name" value="Growth factor receptor-bound protein 2"/>
    <property type="match status" value="1"/>
</dbReference>
<evidence type="ECO:0000313" key="6">
    <source>
        <dbReference type="EMBL" id="KAK3557653.1"/>
    </source>
</evidence>
<feature type="domain" description="SH3" evidence="5">
    <location>
        <begin position="1"/>
        <end position="58"/>
    </location>
</feature>
<dbReference type="SMART" id="SM00326">
    <property type="entry name" value="SH3"/>
    <property type="match status" value="2"/>
</dbReference>
<dbReference type="InterPro" id="IPR035643">
    <property type="entry name" value="GRB2_C_SH3"/>
</dbReference>
<dbReference type="SUPFAM" id="SSF50044">
    <property type="entry name" value="SH3-domain"/>
    <property type="match status" value="2"/>
</dbReference>
<keyword evidence="3" id="KW-0449">Lipoprotein</keyword>
<dbReference type="InterPro" id="IPR036860">
    <property type="entry name" value="SH2_dom_sf"/>
</dbReference>
<evidence type="ECO:0000256" key="1">
    <source>
        <dbReference type="ARBA" id="ARBA00022443"/>
    </source>
</evidence>
<dbReference type="EMBL" id="JAUCMX010000001">
    <property type="protein sequence ID" value="KAK3557653.1"/>
    <property type="molecule type" value="Genomic_DNA"/>
</dbReference>
<evidence type="ECO:0000256" key="3">
    <source>
        <dbReference type="ARBA" id="ARBA00023288"/>
    </source>
</evidence>
<sequence length="406" mass="46878">MEAIAKYDFNATADDELSFKRGEILKVLNEECDQNWYKAELYGKEGFIPKNYIEMKPHPFGNDVQHFKVLRDGAGKYFLWVVKFNSLNSLVDYHRSTSVSRNQPIFLRDIEQVPQALFDFDPQEDGELGFRRGDLVQVLDNSDPNWWKGACHGLTGMFPRNYVTPVAQHIVDDLFRLKGKSDVIVMMEHTEDWKIPALNTETQQMLKTALTDPSTVDLVKLCDLIVGQALKDSSLCRDAGHVCCTLVQVEAKRSSTSVFRRNVLTRLQQEFMRREETRQRSLHEWVCVVSLLCNVFDSLKVNNSPMAALVDPVYDCLFRLAQPDALVNEVEVDCLVLQLHRVGEQLEKLNTRRMDELFFLLRDGFLLQDDLSSMSRLLLLELLECRASSWNLSKNAQRYYYSEVVE</sequence>
<protein>
    <recommendedName>
        <fullName evidence="5">SH3 domain-containing protein</fullName>
    </recommendedName>
</protein>
<comment type="caution">
    <text evidence="6">The sequence shown here is derived from an EMBL/GenBank/DDBJ whole genome shotgun (WGS) entry which is preliminary data.</text>
</comment>
<dbReference type="Proteomes" id="UP001274896">
    <property type="component" value="Unassembled WGS sequence"/>
</dbReference>
<dbReference type="InterPro" id="IPR001452">
    <property type="entry name" value="SH3_domain"/>
</dbReference>
<keyword evidence="7" id="KW-1185">Reference proteome</keyword>
<gene>
    <name evidence="6" type="ORF">QTP70_032708</name>
</gene>
<dbReference type="CDD" id="cd09941">
    <property type="entry name" value="SH2_Grb2_like"/>
    <property type="match status" value="1"/>
</dbReference>
<keyword evidence="1 4" id="KW-0728">SH3 domain</keyword>
<evidence type="ECO:0000259" key="5">
    <source>
        <dbReference type="PROSITE" id="PS50002"/>
    </source>
</evidence>
<dbReference type="CDD" id="cd11949">
    <property type="entry name" value="SH3_GRB2_C"/>
    <property type="match status" value="1"/>
</dbReference>
<dbReference type="InterPro" id="IPR043539">
    <property type="entry name" value="Grb2-like"/>
</dbReference>
<evidence type="ECO:0000256" key="2">
    <source>
        <dbReference type="ARBA" id="ARBA00022999"/>
    </source>
</evidence>
<proteinExistence type="predicted"/>
<dbReference type="Gene3D" id="3.30.505.10">
    <property type="entry name" value="SH2 domain"/>
    <property type="match status" value="1"/>
</dbReference>
<dbReference type="Pfam" id="PF00018">
    <property type="entry name" value="SH3_1"/>
    <property type="match status" value="2"/>
</dbReference>
<dbReference type="SUPFAM" id="SSF48371">
    <property type="entry name" value="ARM repeat"/>
    <property type="match status" value="1"/>
</dbReference>
<name>A0AAE0RKF5_9TELE</name>
<dbReference type="FunFam" id="2.30.30.40:FF:000076">
    <property type="entry name" value="Growth factor receptor-bound protein 2"/>
    <property type="match status" value="1"/>
</dbReference>
<reference evidence="6" key="1">
    <citation type="submission" date="2023-06" db="EMBL/GenBank/DDBJ databases">
        <title>Male Hemibagrus guttatus genome.</title>
        <authorList>
            <person name="Bian C."/>
        </authorList>
    </citation>
    <scope>NUCLEOTIDE SEQUENCE</scope>
    <source>
        <strain evidence="6">Male_cb2023</strain>
        <tissue evidence="6">Muscle</tissue>
    </source>
</reference>
<dbReference type="PANTHER" id="PTHR46037">
    <property type="entry name" value="PROTEIN ENHANCER OF SEVENLESS 2B"/>
    <property type="match status" value="1"/>
</dbReference>
<keyword evidence="2" id="KW-0727">SH2 domain</keyword>
<dbReference type="InterPro" id="IPR016024">
    <property type="entry name" value="ARM-type_fold"/>
</dbReference>
<accession>A0AAE0RKF5</accession>
<dbReference type="Gene3D" id="2.30.30.40">
    <property type="entry name" value="SH3 Domains"/>
    <property type="match status" value="2"/>
</dbReference>
<dbReference type="PRINTS" id="PR00499">
    <property type="entry name" value="P67PHOX"/>
</dbReference>